<dbReference type="Proteomes" id="UP000595095">
    <property type="component" value="Chromosome"/>
</dbReference>
<evidence type="ECO:0000313" key="2">
    <source>
        <dbReference type="Proteomes" id="UP000595095"/>
    </source>
</evidence>
<keyword evidence="2" id="KW-1185">Reference proteome</keyword>
<dbReference type="EMBL" id="CP064795">
    <property type="protein sequence ID" value="QPG05540.1"/>
    <property type="molecule type" value="Genomic_DNA"/>
</dbReference>
<name>A0A7S9HCU9_9ALTE</name>
<gene>
    <name evidence="1" type="ORF">IT774_15825</name>
</gene>
<sequence>MRLILIAVFSLTLWGCKTTEPLYHYGEYNNAVYSYFKGEEVTLEEQISVLNQAIETAAAEGKNIAPGVHAHLGMLYFEAGNPEMGAQQFAQEKALFPESEQYIDFLLKSAKGA</sequence>
<evidence type="ECO:0000313" key="1">
    <source>
        <dbReference type="EMBL" id="QPG05540.1"/>
    </source>
</evidence>
<dbReference type="RefSeq" id="WP_195810627.1">
    <property type="nucleotide sequence ID" value="NZ_CP064795.1"/>
</dbReference>
<dbReference type="Pfam" id="PF16068">
    <property type="entry name" value="DUF4810"/>
    <property type="match status" value="1"/>
</dbReference>
<dbReference type="KEGG" id="smaa:IT774_15825"/>
<reference evidence="1 2" key="1">
    <citation type="submission" date="2020-11" db="EMBL/GenBank/DDBJ databases">
        <title>Complete genome sequence for Salinimonas sp. strain G2-b.</title>
        <authorList>
            <person name="Park S.-J."/>
        </authorList>
    </citation>
    <scope>NUCLEOTIDE SEQUENCE [LARGE SCALE GENOMIC DNA]</scope>
    <source>
        <strain evidence="1 2">G2-b</strain>
    </source>
</reference>
<dbReference type="PIRSF" id="PIRSF020555">
    <property type="entry name" value="UCP020555"/>
    <property type="match status" value="1"/>
</dbReference>
<dbReference type="AlphaFoldDB" id="A0A7S9HCU9"/>
<protein>
    <submittedName>
        <fullName evidence="1">DUF4810 domain-containing protein</fullName>
    </submittedName>
</protein>
<proteinExistence type="predicted"/>
<dbReference type="InterPro" id="IPR014508">
    <property type="entry name" value="UCP020555_TPR-like"/>
</dbReference>
<organism evidence="1 2">
    <name type="scientific">Salinimonas marina</name>
    <dbReference type="NCBI Taxonomy" id="2785918"/>
    <lineage>
        <taxon>Bacteria</taxon>
        <taxon>Pseudomonadati</taxon>
        <taxon>Pseudomonadota</taxon>
        <taxon>Gammaproteobacteria</taxon>
        <taxon>Alteromonadales</taxon>
        <taxon>Alteromonadaceae</taxon>
        <taxon>Alteromonas/Salinimonas group</taxon>
        <taxon>Salinimonas</taxon>
    </lineage>
</organism>
<accession>A0A7S9HCU9</accession>